<dbReference type="Gene3D" id="2.30.110.50">
    <property type="match status" value="1"/>
</dbReference>
<dbReference type="PANTHER" id="PTHR32305:SF11">
    <property type="entry name" value="TYPE VI SECRETION SYSTEM SPIKE PROTEIN VGRG3"/>
    <property type="match status" value="1"/>
</dbReference>
<dbReference type="InterPro" id="IPR017847">
    <property type="entry name" value="T6SS_RhsGE_Vgr_subset"/>
</dbReference>
<protein>
    <submittedName>
        <fullName evidence="4">Uncharacterized protein conserved in bacteria</fullName>
    </submittedName>
</protein>
<evidence type="ECO:0000259" key="3">
    <source>
        <dbReference type="Pfam" id="PF22178"/>
    </source>
</evidence>
<evidence type="ECO:0000259" key="2">
    <source>
        <dbReference type="Pfam" id="PF04717"/>
    </source>
</evidence>
<comment type="similarity">
    <text evidence="1">Belongs to the VgrG protein family.</text>
</comment>
<evidence type="ECO:0000313" key="4">
    <source>
        <dbReference type="EMBL" id="VEF41989.1"/>
    </source>
</evidence>
<dbReference type="NCBIfam" id="TIGR01646">
    <property type="entry name" value="vgr_GE"/>
    <property type="match status" value="1"/>
</dbReference>
<name>A0A448F7N8_AGGAP</name>
<dbReference type="InterPro" id="IPR006533">
    <property type="entry name" value="T6SS_Vgr_RhsGE"/>
</dbReference>
<dbReference type="InterPro" id="IPR054030">
    <property type="entry name" value="Gp5_Vgr_C"/>
</dbReference>
<dbReference type="RefSeq" id="WP_126379390.1">
    <property type="nucleotide sequence ID" value="NZ_LR134327.1"/>
</dbReference>
<dbReference type="InterPro" id="IPR037026">
    <property type="entry name" value="Vgr_OB-fold_dom_sf"/>
</dbReference>
<dbReference type="AlphaFoldDB" id="A0A448F7N8"/>
<dbReference type="OrthoDB" id="6710627at2"/>
<organism evidence="4 5">
    <name type="scientific">Aggregatibacter aphrophilus ATCC 33389</name>
    <dbReference type="NCBI Taxonomy" id="985008"/>
    <lineage>
        <taxon>Bacteria</taxon>
        <taxon>Pseudomonadati</taxon>
        <taxon>Pseudomonadota</taxon>
        <taxon>Gammaproteobacteria</taxon>
        <taxon>Pasteurellales</taxon>
        <taxon>Pasteurellaceae</taxon>
        <taxon>Aggregatibacter</taxon>
    </lineage>
</organism>
<feature type="domain" description="Gp5/Type VI secretion system Vgr protein OB-fold" evidence="2">
    <location>
        <begin position="391"/>
        <end position="457"/>
    </location>
</feature>
<accession>A0A448F7N8</accession>
<proteinExistence type="inferred from homology"/>
<dbReference type="Pfam" id="PF22178">
    <property type="entry name" value="Gp5_trimer_C"/>
    <property type="match status" value="1"/>
</dbReference>
<dbReference type="Pfam" id="PF05954">
    <property type="entry name" value="Phage_GPD"/>
    <property type="match status" value="1"/>
</dbReference>
<evidence type="ECO:0000313" key="5">
    <source>
        <dbReference type="Proteomes" id="UP000272690"/>
    </source>
</evidence>
<dbReference type="Gene3D" id="3.55.50.10">
    <property type="entry name" value="Baseplate protein-like domains"/>
    <property type="match status" value="1"/>
</dbReference>
<feature type="domain" description="Gp5/Type VI secretion system Vgr C-terminal trimerisation" evidence="3">
    <location>
        <begin position="474"/>
        <end position="584"/>
    </location>
</feature>
<dbReference type="InterPro" id="IPR006531">
    <property type="entry name" value="Gp5/Vgr_OB"/>
</dbReference>
<dbReference type="NCBIfam" id="TIGR03361">
    <property type="entry name" value="VI_Rhs_Vgr"/>
    <property type="match status" value="1"/>
</dbReference>
<dbReference type="Pfam" id="PF04717">
    <property type="entry name" value="Phage_base_V"/>
    <property type="match status" value="1"/>
</dbReference>
<reference evidence="4 5" key="1">
    <citation type="submission" date="2018-12" db="EMBL/GenBank/DDBJ databases">
        <authorList>
            <consortium name="Pathogen Informatics"/>
        </authorList>
    </citation>
    <scope>NUCLEOTIDE SEQUENCE [LARGE SCALE GENOMIC DNA]</scope>
    <source>
        <strain evidence="4 5">NCTC5906</strain>
    </source>
</reference>
<dbReference type="Proteomes" id="UP000272690">
    <property type="component" value="Chromosome"/>
</dbReference>
<sequence length="788" mass="90015">MSAQSDYRYSLKVNGNTEFDVVSFVLTEGLSQLFRLELELAAFNPASSFSDVLDNEATLTFWQGSAPVRYVSGIVTGFAQGESGFSRTRYKMVIEPSLSRARYQSDNKIFQQQNSEKILRTLLQKNQVSQVDFSLTNADWVREYCVQYRETDLAFIERLAAEEGAYYYFEHQADSHLLHFCNDSQTAPHKGTLLYNATPSGDRPQAALWHFAYEANLTPQSQTLRDYTFTNPRYNLEQSSLAQGQNILGGQSAVNSAGVYEKYDYPGRYKRDEQGKPFSQYRLEYERREAEVAFAQGDDLRVVPGYVFELEGHRRADFNRPWLIVSIEHRGYQHGILEEEAGALGNRYENHLKLIPHTTQWRPLPQPKPKVDGPQMAHVVGPEGEEIYCDDWGRVKIRFPWDRVGSHDEHSSCWVRVSQGWAGAQYGSQMLPRIGQEVIVNFLEGDPDQPIITGRTYHSTTEPPYPLPKHKTRMTIKSKTHKGNGFNELRFEDEKGQEEIFLHAEKDHNHIVNHDETSQIGHDRTEQVSRNETVNIGHDRMETVGLDESLTINRDQMRHIGRNRISKIEKDNLLNIGNNYQVNVHADTIIKVGKDTTIEVAQNGEWLAGDLLESICKHFNIEGYEEVRLQGPAGEIVVNQEGITLIGNVRIEGELVRENGGPDAVTRFETENHTPNSPLMQIQFFLSPHSEQPLIGMPYTLYADGKEIGKGMTDDKGEIEITHEENVEKYEVKFINGIHYEIPMIEEFVNDSDKDEIMSHGFYLDPEKNIKEALEEAKNYAKLIGKLV</sequence>
<dbReference type="PANTHER" id="PTHR32305">
    <property type="match status" value="1"/>
</dbReference>
<dbReference type="GeneID" id="49635153"/>
<dbReference type="SUPFAM" id="SSF69255">
    <property type="entry name" value="gp5 N-terminal domain-like"/>
    <property type="match status" value="1"/>
</dbReference>
<evidence type="ECO:0000256" key="1">
    <source>
        <dbReference type="ARBA" id="ARBA00005558"/>
    </source>
</evidence>
<dbReference type="InterPro" id="IPR050708">
    <property type="entry name" value="T6SS_VgrG/RHS"/>
</dbReference>
<dbReference type="SUPFAM" id="SSF69349">
    <property type="entry name" value="Phage fibre proteins"/>
    <property type="match status" value="1"/>
</dbReference>
<dbReference type="Gene3D" id="2.40.50.230">
    <property type="entry name" value="Gp5 N-terminal domain"/>
    <property type="match status" value="1"/>
</dbReference>
<dbReference type="SUPFAM" id="SSF69279">
    <property type="entry name" value="Phage tail proteins"/>
    <property type="match status" value="2"/>
</dbReference>
<gene>
    <name evidence="4" type="ORF">NCTC5906_00731</name>
</gene>
<dbReference type="EMBL" id="LR134327">
    <property type="protein sequence ID" value="VEF41989.1"/>
    <property type="molecule type" value="Genomic_DNA"/>
</dbReference>
<dbReference type="Gene3D" id="4.10.220.110">
    <property type="match status" value="1"/>
</dbReference>